<gene>
    <name evidence="1" type="ORF">SAMN05444392_11543</name>
</gene>
<dbReference type="Gene3D" id="2.30.30.240">
    <property type="entry name" value="PRC-barrel domain"/>
    <property type="match status" value="1"/>
</dbReference>
<dbReference type="OrthoDB" id="2468688at2"/>
<evidence type="ECO:0000313" key="2">
    <source>
        <dbReference type="Proteomes" id="UP000184476"/>
    </source>
</evidence>
<keyword evidence="2" id="KW-1185">Reference proteome</keyword>
<dbReference type="InterPro" id="IPR014238">
    <property type="entry name" value="Spore_YlmC/YmxH"/>
</dbReference>
<dbReference type="PANTHER" id="PTHR40061:SF2">
    <property type="entry name" value="PRC-BARREL DOMAIN-CONTAINING PROTEIN"/>
    <property type="match status" value="1"/>
</dbReference>
<reference evidence="1 2" key="1">
    <citation type="submission" date="2016-11" db="EMBL/GenBank/DDBJ databases">
        <authorList>
            <person name="Jaros S."/>
            <person name="Januszkiewicz K."/>
            <person name="Wedrychowicz H."/>
        </authorList>
    </citation>
    <scope>NUCLEOTIDE SEQUENCE [LARGE SCALE GENOMIC DNA]</scope>
    <source>
        <strain evidence="1 2">DSM 44666</strain>
    </source>
</reference>
<dbReference type="Proteomes" id="UP000184476">
    <property type="component" value="Unassembled WGS sequence"/>
</dbReference>
<accession>A0A1M5AQE8</accession>
<proteinExistence type="predicted"/>
<dbReference type="AlphaFoldDB" id="A0A1M5AQE8"/>
<dbReference type="InterPro" id="IPR011033">
    <property type="entry name" value="PRC_barrel-like_sf"/>
</dbReference>
<dbReference type="SUPFAM" id="SSF50346">
    <property type="entry name" value="PRC-barrel domain"/>
    <property type="match status" value="1"/>
</dbReference>
<dbReference type="EMBL" id="FQVL01000015">
    <property type="protein sequence ID" value="SHF32470.1"/>
    <property type="molecule type" value="Genomic_DNA"/>
</dbReference>
<protein>
    <submittedName>
        <fullName evidence="1">Sporulation protein, YlmC/YmxH family</fullName>
    </submittedName>
</protein>
<dbReference type="STRING" id="112248.SAMN05444392_11543"/>
<dbReference type="RefSeq" id="WP_073157457.1">
    <property type="nucleotide sequence ID" value="NZ_FQVL01000015.1"/>
</dbReference>
<dbReference type="NCBIfam" id="TIGR02888">
    <property type="entry name" value="spore_YlmC_YmxH"/>
    <property type="match status" value="1"/>
</dbReference>
<name>A0A1M5AQE8_9BACL</name>
<sequence>MRWSELMTKECIDLTNAERVGDFTRADLQIDPRTGRIEAIVIPSTRSWFGKKEEDQKLRWSAIQTIGADLVIIDMRRI</sequence>
<organism evidence="1 2">
    <name type="scientific">Seinonella peptonophila</name>
    <dbReference type="NCBI Taxonomy" id="112248"/>
    <lineage>
        <taxon>Bacteria</taxon>
        <taxon>Bacillati</taxon>
        <taxon>Bacillota</taxon>
        <taxon>Bacilli</taxon>
        <taxon>Bacillales</taxon>
        <taxon>Thermoactinomycetaceae</taxon>
        <taxon>Seinonella</taxon>
    </lineage>
</organism>
<evidence type="ECO:0000313" key="1">
    <source>
        <dbReference type="EMBL" id="SHF32470.1"/>
    </source>
</evidence>
<dbReference type="PANTHER" id="PTHR40061">
    <property type="entry name" value="SPORULATION PROTEIN YLMC-RELATED"/>
    <property type="match status" value="1"/>
</dbReference>